<dbReference type="Proteomes" id="UP001603857">
    <property type="component" value="Unassembled WGS sequence"/>
</dbReference>
<evidence type="ECO:0000259" key="3">
    <source>
        <dbReference type="Pfam" id="PF06414"/>
    </source>
</evidence>
<protein>
    <recommendedName>
        <fullName evidence="3">Zeta toxin domain-containing protein</fullName>
    </recommendedName>
</protein>
<dbReference type="GO" id="GO:0005524">
    <property type="term" value="F:ATP binding"/>
    <property type="evidence" value="ECO:0007669"/>
    <property type="project" value="UniProtKB-KW"/>
</dbReference>
<dbReference type="InterPro" id="IPR044802">
    <property type="entry name" value="NADKc-like"/>
</dbReference>
<dbReference type="EMBL" id="JBGMDY010000009">
    <property type="protein sequence ID" value="KAL2323478.1"/>
    <property type="molecule type" value="Genomic_DNA"/>
</dbReference>
<evidence type="ECO:0000256" key="2">
    <source>
        <dbReference type="ARBA" id="ARBA00022840"/>
    </source>
</evidence>
<proteinExistence type="predicted"/>
<evidence type="ECO:0000313" key="4">
    <source>
        <dbReference type="EMBL" id="KAL2323478.1"/>
    </source>
</evidence>
<gene>
    <name evidence="4" type="ORF">Fmac_027857</name>
</gene>
<evidence type="ECO:0000256" key="1">
    <source>
        <dbReference type="ARBA" id="ARBA00022741"/>
    </source>
</evidence>
<dbReference type="PANTHER" id="PTHR31153">
    <property type="entry name" value="CALMODULIN CALCIUM-DEPENDENT NAD KINASE"/>
    <property type="match status" value="1"/>
</dbReference>
<accession>A0ABD1LJH3</accession>
<reference evidence="4 5" key="1">
    <citation type="submission" date="2024-08" db="EMBL/GenBank/DDBJ databases">
        <title>Insights into the chromosomal genome structure of Flemingia macrophylla.</title>
        <authorList>
            <person name="Ding Y."/>
            <person name="Zhao Y."/>
            <person name="Bi W."/>
            <person name="Wu M."/>
            <person name="Zhao G."/>
            <person name="Gong Y."/>
            <person name="Li W."/>
            <person name="Zhang P."/>
        </authorList>
    </citation>
    <scope>NUCLEOTIDE SEQUENCE [LARGE SCALE GENOMIC DNA]</scope>
    <source>
        <strain evidence="4">DYQJB</strain>
        <tissue evidence="4">Leaf</tissue>
    </source>
</reference>
<dbReference type="AlphaFoldDB" id="A0ABD1LJH3"/>
<dbReference type="InterPro" id="IPR027417">
    <property type="entry name" value="P-loop_NTPase"/>
</dbReference>
<dbReference type="Pfam" id="PF06414">
    <property type="entry name" value="Zeta_toxin"/>
    <property type="match status" value="1"/>
</dbReference>
<dbReference type="Gene3D" id="3.40.50.300">
    <property type="entry name" value="P-loop containing nucleotide triphosphate hydrolases"/>
    <property type="match status" value="1"/>
</dbReference>
<dbReference type="InterPro" id="IPR010488">
    <property type="entry name" value="Zeta_toxin_domain"/>
</dbReference>
<organism evidence="4 5">
    <name type="scientific">Flemingia macrophylla</name>
    <dbReference type="NCBI Taxonomy" id="520843"/>
    <lineage>
        <taxon>Eukaryota</taxon>
        <taxon>Viridiplantae</taxon>
        <taxon>Streptophyta</taxon>
        <taxon>Embryophyta</taxon>
        <taxon>Tracheophyta</taxon>
        <taxon>Spermatophyta</taxon>
        <taxon>Magnoliopsida</taxon>
        <taxon>eudicotyledons</taxon>
        <taxon>Gunneridae</taxon>
        <taxon>Pentapetalae</taxon>
        <taxon>rosids</taxon>
        <taxon>fabids</taxon>
        <taxon>Fabales</taxon>
        <taxon>Fabaceae</taxon>
        <taxon>Papilionoideae</taxon>
        <taxon>50 kb inversion clade</taxon>
        <taxon>NPAAA clade</taxon>
        <taxon>indigoferoid/millettioid clade</taxon>
        <taxon>Phaseoleae</taxon>
        <taxon>Flemingia</taxon>
    </lineage>
</organism>
<comment type="caution">
    <text evidence="4">The sequence shown here is derived from an EMBL/GenBank/DDBJ whole genome shotgun (WGS) entry which is preliminary data.</text>
</comment>
<keyword evidence="2" id="KW-0067">ATP-binding</keyword>
<sequence>MVVSSIGLVFAALMHYHVKKMKDRKIIPRLRMSKAGKDPKLENFSHYVARQMGLKDRKTCPQLCKLASEYIRKSEGCEDDMYAFFENEPNADSLFVKLVEEFERCILSYFAFHWNYGDVIISQVFSSEIKPRSKLKHIVMAATREQRFERVTKNLKVARVFNTLVEEMKAMGLVTNDDSRCTEVMAPVAHSDRSPVLLFMGGGMGAGKSTVLKDILKEPFWAGAGGNAVIIEADAFKESDVIYKALSARGHQDMIRTAELVHQSSTDAASSLLVTALNEGRDVIMDGTLSWLPFVVQTITMARNVHRRRYRMGSGYKVNEDGTVTENYWQRIEGKEPEQVEGKRRKPYRIELVGVVCDAYLAVIRGIRRAIMCRRAVRVKSQLTSHKRFADAFLTYCQLVDNARLYSTNSLDGPPKLIGWKDRDKTLLVDPDEIDCLKRVARLNESANNIYELYKHPNPTCEAGSIWKDIVLSPSRLNIQKELKYSILKSIAAGARRGPAALHKPWCDADCDSGRSGRRGCGAERPVAAQNDAIPFIKGICVFSALSFSVALALALALSRCRTIFVALAPALAPSPSLSLQFSLSLQLLLSLQLSLSL</sequence>
<dbReference type="PANTHER" id="PTHR31153:SF13">
    <property type="entry name" value="P-LOOP CONTAINING NUCLEOSIDE TRIPHOSPHATE HYDROLASES SUPERFAMILY PROTEIN"/>
    <property type="match status" value="1"/>
</dbReference>
<evidence type="ECO:0000313" key="5">
    <source>
        <dbReference type="Proteomes" id="UP001603857"/>
    </source>
</evidence>
<feature type="domain" description="Zeta toxin" evidence="3">
    <location>
        <begin position="189"/>
        <end position="295"/>
    </location>
</feature>
<dbReference type="SUPFAM" id="SSF52540">
    <property type="entry name" value="P-loop containing nucleoside triphosphate hydrolases"/>
    <property type="match status" value="1"/>
</dbReference>
<name>A0ABD1LJH3_9FABA</name>
<keyword evidence="1" id="KW-0547">Nucleotide-binding</keyword>
<keyword evidence="5" id="KW-1185">Reference proteome</keyword>